<dbReference type="PROSITE" id="PS00775">
    <property type="entry name" value="GLYCOSYL_HYDROL_F3"/>
    <property type="match status" value="1"/>
</dbReference>
<dbReference type="RefSeq" id="WP_155695605.1">
    <property type="nucleotide sequence ID" value="NZ_WOCD01000003.1"/>
</dbReference>
<keyword evidence="9" id="KW-1185">Reference proteome</keyword>
<evidence type="ECO:0000256" key="3">
    <source>
        <dbReference type="ARBA" id="ARBA00012663"/>
    </source>
</evidence>
<gene>
    <name evidence="8" type="ORF">GNP35_07980</name>
</gene>
<evidence type="ECO:0000256" key="5">
    <source>
        <dbReference type="ARBA" id="ARBA00023295"/>
    </source>
</evidence>
<comment type="similarity">
    <text evidence="2">Belongs to the glycosyl hydrolase 3 family.</text>
</comment>
<dbReference type="Gene3D" id="3.20.20.300">
    <property type="entry name" value="Glycoside hydrolase, family 3, N-terminal domain"/>
    <property type="match status" value="1"/>
</dbReference>
<dbReference type="Gene3D" id="3.40.50.1700">
    <property type="entry name" value="Glycoside hydrolase family 3 C-terminal domain"/>
    <property type="match status" value="1"/>
</dbReference>
<evidence type="ECO:0000256" key="4">
    <source>
        <dbReference type="ARBA" id="ARBA00022801"/>
    </source>
</evidence>
<dbReference type="InterPro" id="IPR019800">
    <property type="entry name" value="Glyco_hydro_3_AS"/>
</dbReference>
<dbReference type="GO" id="GO:0009254">
    <property type="term" value="P:peptidoglycan turnover"/>
    <property type="evidence" value="ECO:0007669"/>
    <property type="project" value="TreeGrafter"/>
</dbReference>
<dbReference type="OrthoDB" id="9786661at2"/>
<organism evidence="8 9">
    <name type="scientific">Psychrosphaera haliotis</name>
    <dbReference type="NCBI Taxonomy" id="555083"/>
    <lineage>
        <taxon>Bacteria</taxon>
        <taxon>Pseudomonadati</taxon>
        <taxon>Pseudomonadota</taxon>
        <taxon>Gammaproteobacteria</taxon>
        <taxon>Alteromonadales</taxon>
        <taxon>Pseudoalteromonadaceae</taxon>
        <taxon>Psychrosphaera</taxon>
    </lineage>
</organism>
<dbReference type="GO" id="GO:0005975">
    <property type="term" value="P:carbohydrate metabolic process"/>
    <property type="evidence" value="ECO:0007669"/>
    <property type="project" value="InterPro"/>
</dbReference>
<dbReference type="InterPro" id="IPR017853">
    <property type="entry name" value="GH"/>
</dbReference>
<dbReference type="EC" id="3.2.1.52" evidence="3"/>
<keyword evidence="5" id="KW-0326">Glycosidase</keyword>
<dbReference type="Pfam" id="PF00933">
    <property type="entry name" value="Glyco_hydro_3"/>
    <property type="match status" value="1"/>
</dbReference>
<evidence type="ECO:0000256" key="1">
    <source>
        <dbReference type="ARBA" id="ARBA00001231"/>
    </source>
</evidence>
<reference evidence="8 9" key="1">
    <citation type="submission" date="2019-11" db="EMBL/GenBank/DDBJ databases">
        <title>P. haliotis isolates from Z. marina roots.</title>
        <authorList>
            <person name="Cohen M."/>
            <person name="Jospin G."/>
            <person name="Eisen J.A."/>
            <person name="Coil D.A."/>
        </authorList>
    </citation>
    <scope>NUCLEOTIDE SEQUENCE [LARGE SCALE GENOMIC DNA]</scope>
    <source>
        <strain evidence="8 9">UCD-MCMsp1aY</strain>
    </source>
</reference>
<keyword evidence="6" id="KW-0732">Signal</keyword>
<protein>
    <recommendedName>
        <fullName evidence="3">beta-N-acetylhexosaminidase</fullName>
        <ecNumber evidence="3">3.2.1.52</ecNumber>
    </recommendedName>
</protein>
<keyword evidence="4" id="KW-0378">Hydrolase</keyword>
<comment type="caution">
    <text evidence="8">The sequence shown here is derived from an EMBL/GenBank/DDBJ whole genome shotgun (WGS) entry which is preliminary data.</text>
</comment>
<name>A0A6N8F774_9GAMM</name>
<feature type="signal peptide" evidence="6">
    <location>
        <begin position="1"/>
        <end position="24"/>
    </location>
</feature>
<evidence type="ECO:0000256" key="2">
    <source>
        <dbReference type="ARBA" id="ARBA00005336"/>
    </source>
</evidence>
<accession>A0A6N8F774</accession>
<dbReference type="InterPro" id="IPR036962">
    <property type="entry name" value="Glyco_hydro_3_N_sf"/>
</dbReference>
<evidence type="ECO:0000313" key="9">
    <source>
        <dbReference type="Proteomes" id="UP000439994"/>
    </source>
</evidence>
<dbReference type="InterPro" id="IPR036881">
    <property type="entry name" value="Glyco_hydro_3_C_sf"/>
</dbReference>
<feature type="chain" id="PRO_5026870495" description="beta-N-acetylhexosaminidase" evidence="6">
    <location>
        <begin position="25"/>
        <end position="684"/>
    </location>
</feature>
<dbReference type="InterPro" id="IPR050226">
    <property type="entry name" value="NagZ_Beta-hexosaminidase"/>
</dbReference>
<dbReference type="PANTHER" id="PTHR30480:SF13">
    <property type="entry name" value="BETA-HEXOSAMINIDASE"/>
    <property type="match status" value="1"/>
</dbReference>
<dbReference type="AlphaFoldDB" id="A0A6N8F774"/>
<dbReference type="EMBL" id="WOCD01000003">
    <property type="protein sequence ID" value="MUH72425.1"/>
    <property type="molecule type" value="Genomic_DNA"/>
</dbReference>
<evidence type="ECO:0000259" key="7">
    <source>
        <dbReference type="Pfam" id="PF00933"/>
    </source>
</evidence>
<dbReference type="SUPFAM" id="SSF51445">
    <property type="entry name" value="(Trans)glycosidases"/>
    <property type="match status" value="1"/>
</dbReference>
<feature type="domain" description="Glycoside hydrolase family 3 N-terminal" evidence="7">
    <location>
        <begin position="67"/>
        <end position="394"/>
    </location>
</feature>
<evidence type="ECO:0000313" key="8">
    <source>
        <dbReference type="EMBL" id="MUH72425.1"/>
    </source>
</evidence>
<evidence type="ECO:0000256" key="6">
    <source>
        <dbReference type="SAM" id="SignalP"/>
    </source>
</evidence>
<comment type="catalytic activity">
    <reaction evidence="1">
        <text>Hydrolysis of terminal non-reducing N-acetyl-D-hexosamine residues in N-acetyl-beta-D-hexosaminides.</text>
        <dbReference type="EC" id="3.2.1.52"/>
    </reaction>
</comment>
<dbReference type="PANTHER" id="PTHR30480">
    <property type="entry name" value="BETA-HEXOSAMINIDASE-RELATED"/>
    <property type="match status" value="1"/>
</dbReference>
<dbReference type="GO" id="GO:0004563">
    <property type="term" value="F:beta-N-acetylhexosaminidase activity"/>
    <property type="evidence" value="ECO:0007669"/>
    <property type="project" value="UniProtKB-EC"/>
</dbReference>
<proteinExistence type="inferred from homology"/>
<dbReference type="InterPro" id="IPR001764">
    <property type="entry name" value="Glyco_hydro_3_N"/>
</dbReference>
<sequence>MQIKNIFLFIVIALFCGSFTKAEATEKRHALKAMPDSNNWIKTALAQKMMLDFRFYCEQKKKHCTEPLVALNPKIKRFIKESDIGGVILFSENIQNTQQVTQLNQAFQLAASQSNSSLPLLIAIDQEGGRVARLPRAEYAAFSGNMAIGATYHSHKADFANEVGQAIGQQLHQLGFNLNFAPNVDVNNNPNNPVINVRSFGDNPRVVGVLGQAMSEGMRSANILTTAKHFPGHGNTSIDSHSGLSAVISPRQELEKVELPPFRYLSETNAVDFIMSAHIQFPALDSSQITSKAGLQITRPATLSRKIITGLLKKEYGFRGLVISDALDMGAIAKHFTAEQAVTESFNAGIDVALMPMVIDSPSQINAFTHLLTKLKDKVLKGDIDKQELWYSYQSILATKSKLKTKAQEPQLHNKEKDQQLQNKGLHQQLSDKSLTVLKGNGHLAIYRQETKQNRDNAIYRLLSVMPDSGKCEAFSSAIDDAQATKEAKNPKVKRVELTCLSEAALIHTKSKNTGSLNSPLNSLLENPINSLLSSSQYSSLDGSLSHDAKFDGLLIGSISPKQSPYEMVGVDQTERRQLRTISTNQKNARYKALFKRAKSLGLQTIFVSLRAPYEVEYFKAQVDSVMSTYSYNVYFESGTHEGSHEDSMENRVIKGEAYESIAKQLFGLIKGAGKSPVKTAKGT</sequence>
<dbReference type="Proteomes" id="UP000439994">
    <property type="component" value="Unassembled WGS sequence"/>
</dbReference>